<evidence type="ECO:0000256" key="4">
    <source>
        <dbReference type="ARBA" id="ARBA00022475"/>
    </source>
</evidence>
<protein>
    <recommendedName>
        <fullName evidence="18">Ionotropic glutamate receptor L-glutamate and glycine-binding domain-containing protein</fullName>
    </recommendedName>
</protein>
<dbReference type="Pfam" id="PF00060">
    <property type="entry name" value="Lig_chan"/>
    <property type="match status" value="1"/>
</dbReference>
<evidence type="ECO:0000256" key="6">
    <source>
        <dbReference type="ARBA" id="ARBA00022989"/>
    </source>
</evidence>
<comment type="subcellular location">
    <subcellularLocation>
        <location evidence="1">Cell membrane</location>
        <topology evidence="1">Multi-pass membrane protein</topology>
    </subcellularLocation>
</comment>
<feature type="domain" description="Ionotropic glutamate receptor L-glutamate and glycine-binding" evidence="15">
    <location>
        <begin position="188"/>
        <end position="260"/>
    </location>
</feature>
<evidence type="ECO:0008006" key="18">
    <source>
        <dbReference type="Google" id="ProtNLM"/>
    </source>
</evidence>
<dbReference type="GO" id="GO:0015276">
    <property type="term" value="F:ligand-gated monoatomic ion channel activity"/>
    <property type="evidence" value="ECO:0007669"/>
    <property type="project" value="InterPro"/>
</dbReference>
<evidence type="ECO:0000256" key="8">
    <source>
        <dbReference type="ARBA" id="ARBA00023136"/>
    </source>
</evidence>
<evidence type="ECO:0000256" key="12">
    <source>
        <dbReference type="ARBA" id="ARBA00023303"/>
    </source>
</evidence>
<feature type="transmembrane region" description="Helical" evidence="13">
    <location>
        <begin position="289"/>
        <end position="307"/>
    </location>
</feature>
<name>A0AAE1FXE0_PETCI</name>
<dbReference type="InterPro" id="IPR019594">
    <property type="entry name" value="Glu/Gly-bd"/>
</dbReference>
<proteinExistence type="inferred from homology"/>
<accession>A0AAE1FXE0</accession>
<evidence type="ECO:0000256" key="2">
    <source>
        <dbReference type="ARBA" id="ARBA00008685"/>
    </source>
</evidence>
<dbReference type="EMBL" id="JAWQEG010001233">
    <property type="protein sequence ID" value="KAK3881311.1"/>
    <property type="molecule type" value="Genomic_DNA"/>
</dbReference>
<dbReference type="SUPFAM" id="SSF53850">
    <property type="entry name" value="Periplasmic binding protein-like II"/>
    <property type="match status" value="1"/>
</dbReference>
<comment type="caution">
    <text evidence="16">The sequence shown here is derived from an EMBL/GenBank/DDBJ whole genome shotgun (WGS) entry which is preliminary data.</text>
</comment>
<dbReference type="Gene3D" id="1.10.287.70">
    <property type="match status" value="1"/>
</dbReference>
<dbReference type="GO" id="GO:0005886">
    <property type="term" value="C:plasma membrane"/>
    <property type="evidence" value="ECO:0007669"/>
    <property type="project" value="UniProtKB-SubCell"/>
</dbReference>
<organism evidence="16 17">
    <name type="scientific">Petrolisthes cinctipes</name>
    <name type="common">Flat porcelain crab</name>
    <dbReference type="NCBI Taxonomy" id="88211"/>
    <lineage>
        <taxon>Eukaryota</taxon>
        <taxon>Metazoa</taxon>
        <taxon>Ecdysozoa</taxon>
        <taxon>Arthropoda</taxon>
        <taxon>Crustacea</taxon>
        <taxon>Multicrustacea</taxon>
        <taxon>Malacostraca</taxon>
        <taxon>Eumalacostraca</taxon>
        <taxon>Eucarida</taxon>
        <taxon>Decapoda</taxon>
        <taxon>Pleocyemata</taxon>
        <taxon>Anomura</taxon>
        <taxon>Galatheoidea</taxon>
        <taxon>Porcellanidae</taxon>
        <taxon>Petrolisthes</taxon>
    </lineage>
</organism>
<feature type="transmembrane region" description="Helical" evidence="13">
    <location>
        <begin position="426"/>
        <end position="444"/>
    </location>
</feature>
<keyword evidence="6 13" id="KW-1133">Transmembrane helix</keyword>
<evidence type="ECO:0000259" key="14">
    <source>
        <dbReference type="Pfam" id="PF00060"/>
    </source>
</evidence>
<feature type="domain" description="Ionotropic glutamate receptor C-terminal" evidence="14">
    <location>
        <begin position="399"/>
        <end position="471"/>
    </location>
</feature>
<dbReference type="Proteomes" id="UP001286313">
    <property type="component" value="Unassembled WGS sequence"/>
</dbReference>
<keyword evidence="9" id="KW-0675">Receptor</keyword>
<evidence type="ECO:0000256" key="3">
    <source>
        <dbReference type="ARBA" id="ARBA00022448"/>
    </source>
</evidence>
<reference evidence="16" key="1">
    <citation type="submission" date="2023-10" db="EMBL/GenBank/DDBJ databases">
        <title>Genome assemblies of two species of porcelain crab, Petrolisthes cinctipes and Petrolisthes manimaculis (Anomura: Porcellanidae).</title>
        <authorList>
            <person name="Angst P."/>
        </authorList>
    </citation>
    <scope>NUCLEOTIDE SEQUENCE</scope>
    <source>
        <strain evidence="16">PB745_01</strain>
        <tissue evidence="16">Gill</tissue>
    </source>
</reference>
<dbReference type="PANTHER" id="PTHR42643:SF24">
    <property type="entry name" value="IONOTROPIC RECEPTOR 60A"/>
    <property type="match status" value="1"/>
</dbReference>
<keyword evidence="11" id="KW-1071">Ligand-gated ion channel</keyword>
<evidence type="ECO:0000256" key="10">
    <source>
        <dbReference type="ARBA" id="ARBA00023180"/>
    </source>
</evidence>
<sequence>MDINSASPQCPIYVSVCWDAGGVLNLLGDTNKDWDKYFMSRIHLVFLVSGGGLGMNEEQFLNTAEVNTMTNLLLVWPAVTASNTTQQPFPVLQVHTNTPYVGLPRLHLLMSYRGGELTEEMRTLLWPDKLRNLHGYGMRVVTFHFPPRIFMVEQNQQQQKQQEEEQEGQSTQNNYLLYGVDIEPYTRSYHAQVVRALSQALNFTLSFTRPSDGEMWGWEQDNGTWTGLMGDLQSRRGDIGVADLYIMHQYFSIIDMSVEYDIEYLCFVNPMPGPYPQWMAITLPFLPHTWIAILVSVLVGMVALVLVGRVGRVVSGIDVAKAKDKRVQDMRTGDVGSQWGDGRDGVKVTGDVVGEWRGDRDGVKMTGDVVDHLGDRERMKMTGDGVKVTREVVSDVWFQHWSNTCLLLYGIVMNTSWLRVPTSSHLRIFVLLWSVAFLILSVAYRGSLVSHLTIPLQQPPINTHRQLYNRDVDVGSIGYTFKRVMKLNADPFVRLLAERYTHVPSTTEGIKRTLEGNLKDFVLER</sequence>
<evidence type="ECO:0000256" key="11">
    <source>
        <dbReference type="ARBA" id="ARBA00023286"/>
    </source>
</evidence>
<evidence type="ECO:0000313" key="17">
    <source>
        <dbReference type="Proteomes" id="UP001286313"/>
    </source>
</evidence>
<dbReference type="Gene3D" id="3.40.190.10">
    <property type="entry name" value="Periplasmic binding protein-like II"/>
    <property type="match status" value="1"/>
</dbReference>
<dbReference type="AlphaFoldDB" id="A0AAE1FXE0"/>
<dbReference type="InterPro" id="IPR001320">
    <property type="entry name" value="Iontro_rcpt_C"/>
</dbReference>
<evidence type="ECO:0000256" key="9">
    <source>
        <dbReference type="ARBA" id="ARBA00023170"/>
    </source>
</evidence>
<dbReference type="Pfam" id="PF10613">
    <property type="entry name" value="Lig_chan-Glu_bd"/>
    <property type="match status" value="1"/>
</dbReference>
<keyword evidence="17" id="KW-1185">Reference proteome</keyword>
<keyword evidence="8 13" id="KW-0472">Membrane</keyword>
<dbReference type="InterPro" id="IPR052192">
    <property type="entry name" value="Insect_Ionotropic_Sensory_Rcpt"/>
</dbReference>
<gene>
    <name evidence="16" type="ORF">Pcinc_014244</name>
</gene>
<evidence type="ECO:0000313" key="16">
    <source>
        <dbReference type="EMBL" id="KAK3881311.1"/>
    </source>
</evidence>
<comment type="similarity">
    <text evidence="2">Belongs to the glutamate-gated ion channel (TC 1.A.10.1) family.</text>
</comment>
<dbReference type="GO" id="GO:0050906">
    <property type="term" value="P:detection of stimulus involved in sensory perception"/>
    <property type="evidence" value="ECO:0007669"/>
    <property type="project" value="UniProtKB-ARBA"/>
</dbReference>
<dbReference type="PANTHER" id="PTHR42643">
    <property type="entry name" value="IONOTROPIC RECEPTOR 20A-RELATED"/>
    <property type="match status" value="1"/>
</dbReference>
<keyword evidence="5 13" id="KW-0812">Transmembrane</keyword>
<evidence type="ECO:0000259" key="15">
    <source>
        <dbReference type="Pfam" id="PF10613"/>
    </source>
</evidence>
<keyword evidence="12" id="KW-0407">Ion channel</keyword>
<evidence type="ECO:0000256" key="5">
    <source>
        <dbReference type="ARBA" id="ARBA00022692"/>
    </source>
</evidence>
<keyword evidence="3" id="KW-0813">Transport</keyword>
<evidence type="ECO:0000256" key="13">
    <source>
        <dbReference type="SAM" id="Phobius"/>
    </source>
</evidence>
<evidence type="ECO:0000256" key="7">
    <source>
        <dbReference type="ARBA" id="ARBA00023065"/>
    </source>
</evidence>
<keyword evidence="7" id="KW-0406">Ion transport</keyword>
<keyword evidence="4" id="KW-1003">Cell membrane</keyword>
<keyword evidence="10" id="KW-0325">Glycoprotein</keyword>
<evidence type="ECO:0000256" key="1">
    <source>
        <dbReference type="ARBA" id="ARBA00004651"/>
    </source>
</evidence>